<evidence type="ECO:0000256" key="4">
    <source>
        <dbReference type="ARBA" id="ARBA00022452"/>
    </source>
</evidence>
<dbReference type="RefSeq" id="WP_114842297.1">
    <property type="nucleotide sequence ID" value="NZ_CP031219.1"/>
</dbReference>
<keyword evidence="9" id="KW-1185">Reference proteome</keyword>
<evidence type="ECO:0008006" key="10">
    <source>
        <dbReference type="Google" id="ProtNLM"/>
    </source>
</evidence>
<dbReference type="InterPro" id="IPR003423">
    <property type="entry name" value="OMP_efflux"/>
</dbReference>
<dbReference type="GO" id="GO:0015288">
    <property type="term" value="F:porin activity"/>
    <property type="evidence" value="ECO:0007669"/>
    <property type="project" value="TreeGrafter"/>
</dbReference>
<proteinExistence type="inferred from homology"/>
<evidence type="ECO:0000313" key="9">
    <source>
        <dbReference type="Proteomes" id="UP000290092"/>
    </source>
</evidence>
<keyword evidence="4" id="KW-1134">Transmembrane beta strand</keyword>
<evidence type="ECO:0000256" key="2">
    <source>
        <dbReference type="ARBA" id="ARBA00007613"/>
    </source>
</evidence>
<dbReference type="AlphaFoldDB" id="A0AAX2ACY9"/>
<comment type="similarity">
    <text evidence="2">Belongs to the outer membrane factor (OMF) (TC 1.B.17) family.</text>
</comment>
<keyword evidence="3" id="KW-0813">Transport</keyword>
<evidence type="ECO:0000256" key="5">
    <source>
        <dbReference type="ARBA" id="ARBA00022692"/>
    </source>
</evidence>
<dbReference type="PANTHER" id="PTHR30026:SF20">
    <property type="entry name" value="OUTER MEMBRANE PROTEIN TOLC"/>
    <property type="match status" value="1"/>
</dbReference>
<keyword evidence="7" id="KW-0998">Cell outer membrane</keyword>
<dbReference type="EMBL" id="NXID01000053">
    <property type="protein sequence ID" value="RXK14753.1"/>
    <property type="molecule type" value="Genomic_DNA"/>
</dbReference>
<dbReference type="InterPro" id="IPR051906">
    <property type="entry name" value="TolC-like"/>
</dbReference>
<keyword evidence="5" id="KW-0812">Transmembrane</keyword>
<dbReference type="GO" id="GO:0015562">
    <property type="term" value="F:efflux transmembrane transporter activity"/>
    <property type="evidence" value="ECO:0007669"/>
    <property type="project" value="InterPro"/>
</dbReference>
<evidence type="ECO:0000256" key="3">
    <source>
        <dbReference type="ARBA" id="ARBA00022448"/>
    </source>
</evidence>
<dbReference type="Proteomes" id="UP000290092">
    <property type="component" value="Unassembled WGS sequence"/>
</dbReference>
<dbReference type="PANTHER" id="PTHR30026">
    <property type="entry name" value="OUTER MEMBRANE PROTEIN TOLC"/>
    <property type="match status" value="1"/>
</dbReference>
<keyword evidence="6" id="KW-0472">Membrane</keyword>
<comment type="caution">
    <text evidence="8">The sequence shown here is derived from an EMBL/GenBank/DDBJ whole genome shotgun (WGS) entry which is preliminary data.</text>
</comment>
<sequence length="425" mass="50990">MKVIIVLFFFVFFLYSKTYDLKEVYNLAFAINEDYQISQFENKIKNKEVDKSLSSFYPQVRIDGKYIRKNEFPVIVDGIEEERRKYRRDIVLNIDQVIYDRSKYLDYKIKSNDFSQSILTQTQEKQKLMFEVIKYYFETLFKAKQIDLANQKLKRLEKILQRAKYKYKSGFISKADYLESKAQKDELLTQKLSLELDFNLSKSYLEKLTGIENIEIKKNINLEKVNFLNLKNQENKIDDNIDIKIQKLKVIQTKIKKELSFSKFEPTLSLNYEYEMNNVPGIDNEKNLIFLLRINLFNGFYDVRNYEQSKISTIIETLVFNKLLKETKQNLKNKINKITSYFKIIKSYPEILKSKKFSLDGMRERFNLGTKSIIDLLDEENKYYEKLNKFTEFKYLFILEYASLKQYTSSLDNEFLEKVNGFLYE</sequence>
<dbReference type="SUPFAM" id="SSF56954">
    <property type="entry name" value="Outer membrane efflux proteins (OEP)"/>
    <property type="match status" value="1"/>
</dbReference>
<comment type="subcellular location">
    <subcellularLocation>
        <location evidence="1">Cell outer membrane</location>
    </subcellularLocation>
</comment>
<dbReference type="KEGG" id="amyt:AMYT_1886"/>
<dbReference type="Pfam" id="PF02321">
    <property type="entry name" value="OEP"/>
    <property type="match status" value="1"/>
</dbReference>
<protein>
    <recommendedName>
        <fullName evidence="10">RND family efflux system, outer membrane channel protein, TolC family</fullName>
    </recommendedName>
</protein>
<dbReference type="GO" id="GO:1990281">
    <property type="term" value="C:efflux pump complex"/>
    <property type="evidence" value="ECO:0007669"/>
    <property type="project" value="TreeGrafter"/>
</dbReference>
<evidence type="ECO:0000256" key="1">
    <source>
        <dbReference type="ARBA" id="ARBA00004442"/>
    </source>
</evidence>
<name>A0AAX2ACY9_9BACT</name>
<dbReference type="Gene3D" id="1.20.1600.10">
    <property type="entry name" value="Outer membrane efflux proteins (OEP)"/>
    <property type="match status" value="1"/>
</dbReference>
<evidence type="ECO:0000256" key="6">
    <source>
        <dbReference type="ARBA" id="ARBA00023136"/>
    </source>
</evidence>
<accession>A0AAX2ACY9</accession>
<evidence type="ECO:0000256" key="7">
    <source>
        <dbReference type="ARBA" id="ARBA00023237"/>
    </source>
</evidence>
<organism evidence="8 9">
    <name type="scientific">Malaciobacter mytili LMG 24559</name>
    <dbReference type="NCBI Taxonomy" id="1032238"/>
    <lineage>
        <taxon>Bacteria</taxon>
        <taxon>Pseudomonadati</taxon>
        <taxon>Campylobacterota</taxon>
        <taxon>Epsilonproteobacteria</taxon>
        <taxon>Campylobacterales</taxon>
        <taxon>Arcobacteraceae</taxon>
        <taxon>Malaciobacter</taxon>
    </lineage>
</organism>
<evidence type="ECO:0000313" key="8">
    <source>
        <dbReference type="EMBL" id="RXK14753.1"/>
    </source>
</evidence>
<gene>
    <name evidence="8" type="ORF">CP985_12365</name>
</gene>
<reference evidence="8 9" key="1">
    <citation type="submission" date="2017-09" db="EMBL/GenBank/DDBJ databases">
        <title>Genomics of the genus Arcobacter.</title>
        <authorList>
            <person name="Perez-Cataluna A."/>
            <person name="Figueras M.J."/>
            <person name="Salas-Masso N."/>
        </authorList>
    </citation>
    <scope>NUCLEOTIDE SEQUENCE [LARGE SCALE GENOMIC DNA]</scope>
    <source>
        <strain evidence="8 9">CECT 7386</strain>
    </source>
</reference>
<dbReference type="GO" id="GO:0009279">
    <property type="term" value="C:cell outer membrane"/>
    <property type="evidence" value="ECO:0007669"/>
    <property type="project" value="UniProtKB-SubCell"/>
</dbReference>